<evidence type="ECO:0000313" key="2">
    <source>
        <dbReference type="Proteomes" id="UP000015106"/>
    </source>
</evidence>
<dbReference type="Gramene" id="TuG1812G0300002805.01.T02">
    <property type="protein sequence ID" value="TuG1812G0300002805.01.T02.cds295206"/>
    <property type="gene ID" value="TuG1812G0300002805.01"/>
</dbReference>
<dbReference type="EnsemblPlants" id="TuG1812G0300002805.01.T03">
    <property type="protein sequence ID" value="TuG1812G0300002805.01.T03.cds295206"/>
    <property type="gene ID" value="TuG1812G0300002805.01"/>
</dbReference>
<protein>
    <submittedName>
        <fullName evidence="1">Uncharacterized protein</fullName>
    </submittedName>
</protein>
<reference evidence="2" key="1">
    <citation type="journal article" date="2013" name="Nature">
        <title>Draft genome of the wheat A-genome progenitor Triticum urartu.</title>
        <authorList>
            <person name="Ling H.Q."/>
            <person name="Zhao S."/>
            <person name="Liu D."/>
            <person name="Wang J."/>
            <person name="Sun H."/>
            <person name="Zhang C."/>
            <person name="Fan H."/>
            <person name="Li D."/>
            <person name="Dong L."/>
            <person name="Tao Y."/>
            <person name="Gao C."/>
            <person name="Wu H."/>
            <person name="Li Y."/>
            <person name="Cui Y."/>
            <person name="Guo X."/>
            <person name="Zheng S."/>
            <person name="Wang B."/>
            <person name="Yu K."/>
            <person name="Liang Q."/>
            <person name="Yang W."/>
            <person name="Lou X."/>
            <person name="Chen J."/>
            <person name="Feng M."/>
            <person name="Jian J."/>
            <person name="Zhang X."/>
            <person name="Luo G."/>
            <person name="Jiang Y."/>
            <person name="Liu J."/>
            <person name="Wang Z."/>
            <person name="Sha Y."/>
            <person name="Zhang B."/>
            <person name="Wu H."/>
            <person name="Tang D."/>
            <person name="Shen Q."/>
            <person name="Xue P."/>
            <person name="Zou S."/>
            <person name="Wang X."/>
            <person name="Liu X."/>
            <person name="Wang F."/>
            <person name="Yang Y."/>
            <person name="An X."/>
            <person name="Dong Z."/>
            <person name="Zhang K."/>
            <person name="Zhang X."/>
            <person name="Luo M.C."/>
            <person name="Dvorak J."/>
            <person name="Tong Y."/>
            <person name="Wang J."/>
            <person name="Yang H."/>
            <person name="Li Z."/>
            <person name="Wang D."/>
            <person name="Zhang A."/>
            <person name="Wang J."/>
        </authorList>
    </citation>
    <scope>NUCLEOTIDE SEQUENCE</scope>
    <source>
        <strain evidence="2">cv. G1812</strain>
    </source>
</reference>
<reference evidence="1" key="2">
    <citation type="submission" date="2018-03" db="EMBL/GenBank/DDBJ databases">
        <title>The Triticum urartu genome reveals the dynamic nature of wheat genome evolution.</title>
        <authorList>
            <person name="Ling H."/>
            <person name="Ma B."/>
            <person name="Shi X."/>
            <person name="Liu H."/>
            <person name="Dong L."/>
            <person name="Sun H."/>
            <person name="Cao Y."/>
            <person name="Gao Q."/>
            <person name="Zheng S."/>
            <person name="Li Y."/>
            <person name="Yu Y."/>
            <person name="Du H."/>
            <person name="Qi M."/>
            <person name="Li Y."/>
            <person name="Yu H."/>
            <person name="Cui Y."/>
            <person name="Wang N."/>
            <person name="Chen C."/>
            <person name="Wu H."/>
            <person name="Zhao Y."/>
            <person name="Zhang J."/>
            <person name="Li Y."/>
            <person name="Zhou W."/>
            <person name="Zhang B."/>
            <person name="Hu W."/>
            <person name="Eijk M."/>
            <person name="Tang J."/>
            <person name="Witsenboer H."/>
            <person name="Zhao S."/>
            <person name="Li Z."/>
            <person name="Zhang A."/>
            <person name="Wang D."/>
            <person name="Liang C."/>
        </authorList>
    </citation>
    <scope>NUCLEOTIDE SEQUENCE [LARGE SCALE GENOMIC DNA]</scope>
    <source>
        <strain evidence="1">cv. G1812</strain>
    </source>
</reference>
<dbReference type="EnsemblPlants" id="TuG1812G0300002805.01.T02">
    <property type="protein sequence ID" value="TuG1812G0300002805.01.T02.cds295206"/>
    <property type="gene ID" value="TuG1812G0300002805.01"/>
</dbReference>
<keyword evidence="2" id="KW-1185">Reference proteome</keyword>
<organism evidence="1 2">
    <name type="scientific">Triticum urartu</name>
    <name type="common">Red wild einkorn</name>
    <name type="synonym">Crithodium urartu</name>
    <dbReference type="NCBI Taxonomy" id="4572"/>
    <lineage>
        <taxon>Eukaryota</taxon>
        <taxon>Viridiplantae</taxon>
        <taxon>Streptophyta</taxon>
        <taxon>Embryophyta</taxon>
        <taxon>Tracheophyta</taxon>
        <taxon>Spermatophyta</taxon>
        <taxon>Magnoliopsida</taxon>
        <taxon>Liliopsida</taxon>
        <taxon>Poales</taxon>
        <taxon>Poaceae</taxon>
        <taxon>BOP clade</taxon>
        <taxon>Pooideae</taxon>
        <taxon>Triticodae</taxon>
        <taxon>Triticeae</taxon>
        <taxon>Triticinae</taxon>
        <taxon>Triticum</taxon>
    </lineage>
</organism>
<accession>A0A8R7TVT0</accession>
<proteinExistence type="predicted"/>
<dbReference type="Gramene" id="TuG1812G0300002805.01.T03">
    <property type="protein sequence ID" value="TuG1812G0300002805.01.T03.cds295206"/>
    <property type="gene ID" value="TuG1812G0300002805.01"/>
</dbReference>
<sequence>MHHSRLLSHLFFPHPTPHSLARAPRRFYRSLASDLGFAAAGRHSPVCLRRKRLPGPYPSSHSTSTDQERLDGRLFRFSFLSLLAIHRP</sequence>
<reference evidence="1" key="3">
    <citation type="submission" date="2022-06" db="UniProtKB">
        <authorList>
            <consortium name="EnsemblPlants"/>
        </authorList>
    </citation>
    <scope>IDENTIFICATION</scope>
</reference>
<name>A0A8R7TVT0_TRIUA</name>
<evidence type="ECO:0000313" key="1">
    <source>
        <dbReference type="EnsemblPlants" id="TuG1812G0300002805.01.T03.cds295206"/>
    </source>
</evidence>
<dbReference type="AlphaFoldDB" id="A0A8R7TVT0"/>
<dbReference type="Proteomes" id="UP000015106">
    <property type="component" value="Chromosome 3"/>
</dbReference>